<proteinExistence type="inferred from homology"/>
<dbReference type="GO" id="GO:0003743">
    <property type="term" value="F:translation initiation factor activity"/>
    <property type="evidence" value="ECO:0007669"/>
    <property type="project" value="UniProtKB-UniRule"/>
</dbReference>
<evidence type="ECO:0000256" key="1">
    <source>
        <dbReference type="ARBA" id="ARBA00007392"/>
    </source>
</evidence>
<evidence type="ECO:0000256" key="6">
    <source>
        <dbReference type="RuleBase" id="RU004364"/>
    </source>
</evidence>
<feature type="domain" description="S1-like" evidence="9">
    <location>
        <begin position="64"/>
        <end position="126"/>
    </location>
</feature>
<evidence type="ECO:0000256" key="4">
    <source>
        <dbReference type="ARBA" id="ARBA00032507"/>
    </source>
</evidence>
<dbReference type="Proteomes" id="UP000011976">
    <property type="component" value="Unassembled WGS sequence"/>
</dbReference>
<dbReference type="PROSITE" id="PS50832">
    <property type="entry name" value="S1_IF1_TYPE"/>
    <property type="match status" value="1"/>
</dbReference>
<dbReference type="InterPro" id="IPR012340">
    <property type="entry name" value="NA-bd_OB-fold"/>
</dbReference>
<sequence>MPKNKGKGGKNRRRGKNDVGDKRELVLKDEGQGKLPPPPPCLAICNPATAQLFTDSCFSSRSIEYAQVLKMLGNGRLEAQCFDGEKRLAHIRGKLRKKVWINQGDIILISLRDFQDGKADVIQKYNADEARALKQQGELPESAKINETDTFGEEEGGDVEFQEGSDDDDEDSDDDDDLDDL</sequence>
<dbReference type="NCBIfam" id="TIGR00523">
    <property type="entry name" value="eIF-1A"/>
    <property type="match status" value="1"/>
</dbReference>
<dbReference type="SMART" id="SM00652">
    <property type="entry name" value="eIF1a"/>
    <property type="match status" value="1"/>
</dbReference>
<comment type="function">
    <text evidence="7">Seems to be required for maximal rate of protein biosynthesis. Enhances ribosome dissociation into subunits and stabilizes the binding of the initiator Met-tRNA(I) to 40 S ribosomal subunits.</text>
</comment>
<feature type="region of interest" description="Disordered" evidence="8">
    <location>
        <begin position="134"/>
        <end position="181"/>
    </location>
</feature>
<dbReference type="Pfam" id="PF01176">
    <property type="entry name" value="eIF-1a"/>
    <property type="match status" value="1"/>
</dbReference>
<keyword evidence="3 5" id="KW-0648">Protein biosynthesis</keyword>
<dbReference type="InterPro" id="IPR006196">
    <property type="entry name" value="RNA-binding_domain_S1_IF1"/>
</dbReference>
<evidence type="ECO:0000256" key="2">
    <source>
        <dbReference type="ARBA" id="ARBA00022540"/>
    </source>
</evidence>
<feature type="compositionally biased region" description="Basic and acidic residues" evidence="8">
    <location>
        <begin position="16"/>
        <end position="32"/>
    </location>
</feature>
<feature type="compositionally biased region" description="Acidic residues" evidence="8">
    <location>
        <begin position="150"/>
        <end position="181"/>
    </location>
</feature>
<evidence type="ECO:0000259" key="9">
    <source>
        <dbReference type="PROSITE" id="PS50832"/>
    </source>
</evidence>
<dbReference type="InterPro" id="IPR001253">
    <property type="entry name" value="TIF_eIF-1A"/>
</dbReference>
<dbReference type="PROSITE" id="PS01262">
    <property type="entry name" value="IF1A"/>
    <property type="match status" value="1"/>
</dbReference>
<evidence type="ECO:0000256" key="5">
    <source>
        <dbReference type="PROSITE-ProRule" id="PRU00181"/>
    </source>
</evidence>
<evidence type="ECO:0000256" key="3">
    <source>
        <dbReference type="ARBA" id="ARBA00022917"/>
    </source>
</evidence>
<name>M9MH25_PSEA3</name>
<gene>
    <name evidence="10" type="ORF">PANT_18c00032</name>
</gene>
<dbReference type="SUPFAM" id="SSF50249">
    <property type="entry name" value="Nucleic acid-binding proteins"/>
    <property type="match status" value="1"/>
</dbReference>
<evidence type="ECO:0000313" key="10">
    <source>
        <dbReference type="EMBL" id="GAC75727.1"/>
    </source>
</evidence>
<dbReference type="CDD" id="cd05793">
    <property type="entry name" value="S1_IF1A"/>
    <property type="match status" value="1"/>
</dbReference>
<dbReference type="InterPro" id="IPR018104">
    <property type="entry name" value="TIF_eIF-1A_CS"/>
</dbReference>
<accession>M9MH25</accession>
<evidence type="ECO:0000313" key="11">
    <source>
        <dbReference type="Proteomes" id="UP000011976"/>
    </source>
</evidence>
<dbReference type="Gene3D" id="2.40.50.140">
    <property type="entry name" value="Nucleic acid-binding proteins"/>
    <property type="match status" value="1"/>
</dbReference>
<reference evidence="11" key="1">
    <citation type="journal article" date="2013" name="Genome Announc.">
        <title>Genome sequence of the basidiomycetous yeast Pseudozyma antarctica T-34, a producer of the glycolipid biosurfactants mannosylerythritol lipids.</title>
        <authorList>
            <person name="Morita T."/>
            <person name="Koike H."/>
            <person name="Koyama Y."/>
            <person name="Hagiwara H."/>
            <person name="Ito E."/>
            <person name="Fukuoka T."/>
            <person name="Imura T."/>
            <person name="Machida M."/>
            <person name="Kitamoto D."/>
        </authorList>
    </citation>
    <scope>NUCLEOTIDE SEQUENCE [LARGE SCALE GENOMIC DNA]</scope>
    <source>
        <strain evidence="11">T-34</strain>
    </source>
</reference>
<protein>
    <recommendedName>
        <fullName evidence="4">Eukaryotic translation initiation factor 4C</fullName>
    </recommendedName>
</protein>
<dbReference type="HAMAP" id="MF_00216">
    <property type="entry name" value="aIF_1A"/>
    <property type="match status" value="1"/>
</dbReference>
<dbReference type="EMBL" id="DF196784">
    <property type="protein sequence ID" value="GAC75727.1"/>
    <property type="molecule type" value="Genomic_DNA"/>
</dbReference>
<dbReference type="OrthoDB" id="274995at2759"/>
<dbReference type="GO" id="GO:0003723">
    <property type="term" value="F:RNA binding"/>
    <property type="evidence" value="ECO:0007669"/>
    <property type="project" value="InterPro"/>
</dbReference>
<evidence type="ECO:0000256" key="8">
    <source>
        <dbReference type="SAM" id="MobiDB-lite"/>
    </source>
</evidence>
<organism evidence="10 11">
    <name type="scientific">Pseudozyma antarctica (strain T-34)</name>
    <name type="common">Yeast</name>
    <name type="synonym">Candida antarctica</name>
    <dbReference type="NCBI Taxonomy" id="1151754"/>
    <lineage>
        <taxon>Eukaryota</taxon>
        <taxon>Fungi</taxon>
        <taxon>Dikarya</taxon>
        <taxon>Basidiomycota</taxon>
        <taxon>Ustilaginomycotina</taxon>
        <taxon>Ustilaginomycetes</taxon>
        <taxon>Ustilaginales</taxon>
        <taxon>Ustilaginaceae</taxon>
        <taxon>Moesziomyces</taxon>
    </lineage>
</organism>
<dbReference type="AlphaFoldDB" id="M9MH25"/>
<keyword evidence="2 5" id="KW-0396">Initiation factor</keyword>
<dbReference type="PANTHER" id="PTHR21668">
    <property type="entry name" value="EIF-1A"/>
    <property type="match status" value="1"/>
</dbReference>
<dbReference type="STRING" id="1151754.M9MH25"/>
<comment type="similarity">
    <text evidence="1 6">Belongs to the eIF-1A family.</text>
</comment>
<evidence type="ECO:0000256" key="7">
    <source>
        <dbReference type="RuleBase" id="RU004365"/>
    </source>
</evidence>
<feature type="region of interest" description="Disordered" evidence="8">
    <location>
        <begin position="1"/>
        <end position="34"/>
    </location>
</feature>
<feature type="compositionally biased region" description="Basic residues" evidence="8">
    <location>
        <begin position="1"/>
        <end position="15"/>
    </location>
</feature>